<evidence type="ECO:0000313" key="3">
    <source>
        <dbReference type="EMBL" id="SPF29555.1"/>
    </source>
</evidence>
<dbReference type="Pfam" id="PF14213">
    <property type="entry name" value="DUF4325"/>
    <property type="match status" value="1"/>
</dbReference>
<proteinExistence type="predicted"/>
<organism evidence="3 4">
    <name type="scientific">Pontivivens insulae</name>
    <dbReference type="NCBI Taxonomy" id="1639689"/>
    <lineage>
        <taxon>Bacteria</taxon>
        <taxon>Pseudomonadati</taxon>
        <taxon>Pseudomonadota</taxon>
        <taxon>Alphaproteobacteria</taxon>
        <taxon>Rhodobacterales</taxon>
        <taxon>Paracoccaceae</taxon>
        <taxon>Pontivivens</taxon>
    </lineage>
</organism>
<dbReference type="RefSeq" id="WP_211310427.1">
    <property type="nucleotide sequence ID" value="NZ_OMKW01000002.1"/>
</dbReference>
<feature type="domain" description="DUF4325" evidence="2">
    <location>
        <begin position="25"/>
        <end position="88"/>
    </location>
</feature>
<evidence type="ECO:0000256" key="1">
    <source>
        <dbReference type="SAM" id="MobiDB-lite"/>
    </source>
</evidence>
<reference evidence="3 4" key="1">
    <citation type="submission" date="2018-03" db="EMBL/GenBank/DDBJ databases">
        <authorList>
            <person name="Keele B.F."/>
        </authorList>
    </citation>
    <scope>NUCLEOTIDE SEQUENCE [LARGE SCALE GENOMIC DNA]</scope>
    <source>
        <strain evidence="3 4">CeCT 8812</strain>
    </source>
</reference>
<evidence type="ECO:0000259" key="2">
    <source>
        <dbReference type="Pfam" id="PF14213"/>
    </source>
</evidence>
<dbReference type="InterPro" id="IPR025474">
    <property type="entry name" value="DUF4325"/>
</dbReference>
<dbReference type="EMBL" id="OMKW01000002">
    <property type="protein sequence ID" value="SPF29555.1"/>
    <property type="molecule type" value="Genomic_DNA"/>
</dbReference>
<evidence type="ECO:0000313" key="4">
    <source>
        <dbReference type="Proteomes" id="UP000244932"/>
    </source>
</evidence>
<keyword evidence="4" id="KW-1185">Reference proteome</keyword>
<gene>
    <name evidence="3" type="ORF">POI8812_01867</name>
</gene>
<name>A0A2R8ABU4_9RHOB</name>
<sequence>MSISIANDFSRVPAGRYHPSDGNKSGERFRSEFLAKRLLESDERVTVSLDGVVGFPSSFLEEAFGGLVRAGFKYDVLRKRLKIVTTEPRKQRYVEQIWQYIRDAKEEAVA</sequence>
<dbReference type="AlphaFoldDB" id="A0A2R8ABU4"/>
<dbReference type="Proteomes" id="UP000244932">
    <property type="component" value="Unassembled WGS sequence"/>
</dbReference>
<feature type="region of interest" description="Disordered" evidence="1">
    <location>
        <begin position="1"/>
        <end position="26"/>
    </location>
</feature>
<accession>A0A2R8ABU4</accession>
<protein>
    <recommendedName>
        <fullName evidence="2">DUF4325 domain-containing protein</fullName>
    </recommendedName>
</protein>